<dbReference type="OrthoDB" id="8195826at2759"/>
<dbReference type="PANTHER" id="PTHR45913:SF21">
    <property type="entry name" value="DUF4371 DOMAIN-CONTAINING PROTEIN"/>
    <property type="match status" value="1"/>
</dbReference>
<evidence type="ECO:0000313" key="2">
    <source>
        <dbReference type="EMBL" id="PNF37213.1"/>
    </source>
</evidence>
<accession>A0A2J7R8Q9</accession>
<gene>
    <name evidence="2" type="ORF">B7P43_G00496</name>
</gene>
<dbReference type="Proteomes" id="UP000235965">
    <property type="component" value="Unassembled WGS sequence"/>
</dbReference>
<feature type="domain" description="HAT C-terminal dimerisation" evidence="1">
    <location>
        <begin position="211"/>
        <end position="285"/>
    </location>
</feature>
<protein>
    <recommendedName>
        <fullName evidence="1">HAT C-terminal dimerisation domain-containing protein</fullName>
    </recommendedName>
</protein>
<name>A0A2J7R8Q9_9NEOP</name>
<dbReference type="SUPFAM" id="SSF53098">
    <property type="entry name" value="Ribonuclease H-like"/>
    <property type="match status" value="1"/>
</dbReference>
<dbReference type="EMBL" id="NEVH01006721">
    <property type="protein sequence ID" value="PNF37213.1"/>
    <property type="molecule type" value="Genomic_DNA"/>
</dbReference>
<dbReference type="InterPro" id="IPR008906">
    <property type="entry name" value="HATC_C_dom"/>
</dbReference>
<reference evidence="2 3" key="1">
    <citation type="submission" date="2017-12" db="EMBL/GenBank/DDBJ databases">
        <title>Hemimetabolous genomes reveal molecular basis of termite eusociality.</title>
        <authorList>
            <person name="Harrison M.C."/>
            <person name="Jongepier E."/>
            <person name="Robertson H.M."/>
            <person name="Arning N."/>
            <person name="Bitard-Feildel T."/>
            <person name="Chao H."/>
            <person name="Childers C.P."/>
            <person name="Dinh H."/>
            <person name="Doddapaneni H."/>
            <person name="Dugan S."/>
            <person name="Gowin J."/>
            <person name="Greiner C."/>
            <person name="Han Y."/>
            <person name="Hu H."/>
            <person name="Hughes D.S.T."/>
            <person name="Huylmans A.-K."/>
            <person name="Kemena C."/>
            <person name="Kremer L.P.M."/>
            <person name="Lee S.L."/>
            <person name="Lopez-Ezquerra A."/>
            <person name="Mallet L."/>
            <person name="Monroy-Kuhn J.M."/>
            <person name="Moser A."/>
            <person name="Murali S.C."/>
            <person name="Muzny D.M."/>
            <person name="Otani S."/>
            <person name="Piulachs M.-D."/>
            <person name="Poelchau M."/>
            <person name="Qu J."/>
            <person name="Schaub F."/>
            <person name="Wada-Katsumata A."/>
            <person name="Worley K.C."/>
            <person name="Xie Q."/>
            <person name="Ylla G."/>
            <person name="Poulsen M."/>
            <person name="Gibbs R.A."/>
            <person name="Schal C."/>
            <person name="Richards S."/>
            <person name="Belles X."/>
            <person name="Korb J."/>
            <person name="Bornberg-Bauer E."/>
        </authorList>
    </citation>
    <scope>NUCLEOTIDE SEQUENCE [LARGE SCALE GENOMIC DNA]</scope>
    <source>
        <tissue evidence="2">Whole body</tissue>
    </source>
</reference>
<evidence type="ECO:0000259" key="1">
    <source>
        <dbReference type="Pfam" id="PF05699"/>
    </source>
</evidence>
<dbReference type="InterPro" id="IPR012337">
    <property type="entry name" value="RNaseH-like_sf"/>
</dbReference>
<comment type="caution">
    <text evidence="2">The sequence shown here is derived from an EMBL/GenBank/DDBJ whole genome shotgun (WGS) entry which is preliminary data.</text>
</comment>
<dbReference type="PANTHER" id="PTHR45913">
    <property type="entry name" value="EPM2A-INTERACTING PROTEIN 1"/>
    <property type="match status" value="1"/>
</dbReference>
<dbReference type="Pfam" id="PF05699">
    <property type="entry name" value="Dimer_Tnp_hAT"/>
    <property type="match status" value="1"/>
</dbReference>
<sequence>MSSVLKLVISVVNFIHSHALNHRQFRSFLEECDSKLIDQTYYTAVRWLSCGKVLSRFFQLRNEIDIFITEKNHHEPLLSDTEWLWKLAFLADLVNHMNNLNLKLQRENNLFCDLFTLIKAFRAKLILLESQVKNCNFVHMLYCAELHKKGEAEFLSSFANLVISDLKEQFWKRFANLDASAQEIRLFQNPFDCDAADVPSQIQMEIIELQENYHIKDKYKEGNLIEFYKFLNSEQFPNLKKFACKFISIFWTTYLCEQPFSQMKYIKSKYRENLSDEHLKSLLVISVSKFEPQFNQILRIQKDFHHSH</sequence>
<dbReference type="AlphaFoldDB" id="A0A2J7R8Q9"/>
<organism evidence="2 3">
    <name type="scientific">Cryptotermes secundus</name>
    <dbReference type="NCBI Taxonomy" id="105785"/>
    <lineage>
        <taxon>Eukaryota</taxon>
        <taxon>Metazoa</taxon>
        <taxon>Ecdysozoa</taxon>
        <taxon>Arthropoda</taxon>
        <taxon>Hexapoda</taxon>
        <taxon>Insecta</taxon>
        <taxon>Pterygota</taxon>
        <taxon>Neoptera</taxon>
        <taxon>Polyneoptera</taxon>
        <taxon>Dictyoptera</taxon>
        <taxon>Blattodea</taxon>
        <taxon>Blattoidea</taxon>
        <taxon>Termitoidae</taxon>
        <taxon>Kalotermitidae</taxon>
        <taxon>Cryptotermitinae</taxon>
        <taxon>Cryptotermes</taxon>
    </lineage>
</organism>
<evidence type="ECO:0000313" key="3">
    <source>
        <dbReference type="Proteomes" id="UP000235965"/>
    </source>
</evidence>
<proteinExistence type="predicted"/>
<keyword evidence="3" id="KW-1185">Reference proteome</keyword>
<dbReference type="GO" id="GO:0046983">
    <property type="term" value="F:protein dimerization activity"/>
    <property type="evidence" value="ECO:0007669"/>
    <property type="project" value="InterPro"/>
</dbReference>